<dbReference type="OrthoDB" id="9762066at2"/>
<evidence type="ECO:0000256" key="5">
    <source>
        <dbReference type="SAM" id="SignalP"/>
    </source>
</evidence>
<dbReference type="EMBL" id="ADNC01000006">
    <property type="protein sequence ID" value="EFF41732.1"/>
    <property type="molecule type" value="Genomic_DNA"/>
</dbReference>
<feature type="domain" description="Glycoside hydrolase family 2 immunoglobulin-like beta-sandwich" evidence="6">
    <location>
        <begin position="236"/>
        <end position="338"/>
    </location>
</feature>
<dbReference type="AlphaFoldDB" id="D4XV85"/>
<dbReference type="Gene3D" id="3.20.20.80">
    <property type="entry name" value="Glycosidases"/>
    <property type="match status" value="1"/>
</dbReference>
<evidence type="ECO:0000256" key="3">
    <source>
        <dbReference type="ARBA" id="ARBA00023295"/>
    </source>
</evidence>
<accession>D4XV85</accession>
<dbReference type="InterPro" id="IPR008979">
    <property type="entry name" value="Galactose-bd-like_sf"/>
</dbReference>
<sequence length="833" mass="95352">MKKKIILGIVSTLTISTSIIAIACNKNTSKKEDKNEVISPTEKENGTNNKNTLKSPRQDIKEEKLDFSQRNIKLMDNWKFFYGNKDKAELNNFDDSTFSNLNLPHDYSLGLDYDLKKGEAESGFKLGNIGWYRKEIFIPLELKNKRIRLNFGGVYNNAEVFVNGKKIGFHPYGYTPFAFDITSFVEFNKSNLIAVKVNHKFPSSRWYSGSGIYRDVSLSIFDQVHIDKYGVNIQAQNLKENFNKEVTLKIKTNLVNNTKEAKKLKIVHELFDKDNKLVTKFEGNSNVTNALNSVFESELKVNKPQLWDLNSPVLYKLKTQVFVDNKLLDSEENDYGFRFFEFDKDKGFLLNGKNIKLKGVSMHHDQGSLGAASFYDATLRQVEILKEMGTNTIRVTHNPASDTLIDIANKKGMLVIDEAFDTWLRPKNGNWNDYSAFFDKVIEKDNPIIGKESENMTWAELDTKTMVKRGQNSPAIIMWSVGNELLEGQDGSRNKEYEKVMENMMNWIKSIDPTRPATFGDNHLKNNNGLSIALAKIIDKHGGIVGFNYAKNGTFDDYKKRFPDWKIYAAETSSAVNSRGVYNANYRTEGYNDIQNADYLLTGYDRSKVGWGDTSAQSWDYVIKRDFVAGEMIWTGFDYLGEPTPWNGVGAGTNRQNHPKSSYFGIVDTAGLPKDRYYFYRSQWNDSDTTLHVLPEWKESMIKKDNDQKVDVVVYTNAHKVKLFKVVNGKEEDLNLEKSFTETKTKAGFTNRYYTGPDKSNKDFENLFFTFKVPFFEGKLVAKAYDKEGKLIEKTVGRKSVETFSEAKKMDLNLSKKELNANNQDLLYVEVSI</sequence>
<dbReference type="PANTHER" id="PTHR42732">
    <property type="entry name" value="BETA-GALACTOSIDASE"/>
    <property type="match status" value="1"/>
</dbReference>
<protein>
    <submittedName>
        <fullName evidence="10">Glycosyl hydrolase family 2, sugar binding domain protein</fullName>
    </submittedName>
</protein>
<evidence type="ECO:0000256" key="4">
    <source>
        <dbReference type="SAM" id="MobiDB-lite"/>
    </source>
</evidence>
<evidence type="ECO:0000256" key="2">
    <source>
        <dbReference type="ARBA" id="ARBA00022801"/>
    </source>
</evidence>
<evidence type="ECO:0000313" key="11">
    <source>
        <dbReference type="Proteomes" id="UP000004757"/>
    </source>
</evidence>
<dbReference type="SUPFAM" id="SSF49785">
    <property type="entry name" value="Galactose-binding domain-like"/>
    <property type="match status" value="1"/>
</dbReference>
<dbReference type="InterPro" id="IPR006103">
    <property type="entry name" value="Glyco_hydro_2_cat"/>
</dbReference>
<dbReference type="PRINTS" id="PR00132">
    <property type="entry name" value="GLHYDRLASE2"/>
</dbReference>
<organism evidence="10 11">
    <name type="scientific">Mycoplasmopsis alligatoris A21JP2</name>
    <dbReference type="NCBI Taxonomy" id="747682"/>
    <lineage>
        <taxon>Bacteria</taxon>
        <taxon>Bacillati</taxon>
        <taxon>Mycoplasmatota</taxon>
        <taxon>Mycoplasmoidales</taxon>
        <taxon>Metamycoplasmataceae</taxon>
        <taxon>Mycoplasmopsis</taxon>
    </lineage>
</organism>
<dbReference type="SUPFAM" id="SSF49303">
    <property type="entry name" value="beta-Galactosidase/glucuronidase domain"/>
    <property type="match status" value="1"/>
</dbReference>
<dbReference type="InterPro" id="IPR036156">
    <property type="entry name" value="Beta-gal/glucu_dom_sf"/>
</dbReference>
<dbReference type="InterPro" id="IPR006101">
    <property type="entry name" value="Glyco_hydro_2"/>
</dbReference>
<evidence type="ECO:0000256" key="1">
    <source>
        <dbReference type="ARBA" id="ARBA00007401"/>
    </source>
</evidence>
<evidence type="ECO:0000259" key="9">
    <source>
        <dbReference type="Pfam" id="PF16355"/>
    </source>
</evidence>
<gene>
    <name evidence="10" type="ORF">MALL_0062</name>
</gene>
<keyword evidence="5" id="KW-0732">Signal</keyword>
<feature type="domain" description="Glycoside hydrolase family 2 catalytic" evidence="7">
    <location>
        <begin position="344"/>
        <end position="663"/>
    </location>
</feature>
<dbReference type="GO" id="GO:0005975">
    <property type="term" value="P:carbohydrate metabolic process"/>
    <property type="evidence" value="ECO:0007669"/>
    <property type="project" value="InterPro"/>
</dbReference>
<proteinExistence type="inferred from homology"/>
<evidence type="ECO:0000259" key="8">
    <source>
        <dbReference type="Pfam" id="PF02837"/>
    </source>
</evidence>
<dbReference type="Pfam" id="PF02837">
    <property type="entry name" value="Glyco_hydro_2_N"/>
    <property type="match status" value="1"/>
</dbReference>
<dbReference type="SUPFAM" id="SSF51445">
    <property type="entry name" value="(Trans)glycosidases"/>
    <property type="match status" value="1"/>
</dbReference>
<dbReference type="InterPro" id="IPR017853">
    <property type="entry name" value="GH"/>
</dbReference>
<keyword evidence="2 10" id="KW-0378">Hydrolase</keyword>
<feature type="chain" id="PRO_5003067824" evidence="5">
    <location>
        <begin position="24"/>
        <end position="833"/>
    </location>
</feature>
<dbReference type="Pfam" id="PF00703">
    <property type="entry name" value="Glyco_hydro_2"/>
    <property type="match status" value="1"/>
</dbReference>
<evidence type="ECO:0000259" key="6">
    <source>
        <dbReference type="Pfam" id="PF00703"/>
    </source>
</evidence>
<dbReference type="STRING" id="747682.MALL_0062"/>
<evidence type="ECO:0000259" key="7">
    <source>
        <dbReference type="Pfam" id="PF02836"/>
    </source>
</evidence>
<dbReference type="InterPro" id="IPR006104">
    <property type="entry name" value="Glyco_hydro_2_N"/>
</dbReference>
<name>D4XV85_9BACT</name>
<dbReference type="InterPro" id="IPR013783">
    <property type="entry name" value="Ig-like_fold"/>
</dbReference>
<dbReference type="InterPro" id="IPR006102">
    <property type="entry name" value="Ig-like_GH2"/>
</dbReference>
<feature type="non-terminal residue" evidence="10">
    <location>
        <position position="833"/>
    </location>
</feature>
<dbReference type="InterPro" id="IPR051913">
    <property type="entry name" value="GH2_Domain-Containing"/>
</dbReference>
<feature type="domain" description="Glycosyl hydrolases family 2 sugar binding" evidence="8">
    <location>
        <begin position="129"/>
        <end position="218"/>
    </location>
</feature>
<dbReference type="Pfam" id="PF16355">
    <property type="entry name" value="DUF4982"/>
    <property type="match status" value="1"/>
</dbReference>
<evidence type="ECO:0000313" key="10">
    <source>
        <dbReference type="EMBL" id="EFF41732.1"/>
    </source>
</evidence>
<dbReference type="GO" id="GO:0004553">
    <property type="term" value="F:hydrolase activity, hydrolyzing O-glycosyl compounds"/>
    <property type="evidence" value="ECO:0007669"/>
    <property type="project" value="InterPro"/>
</dbReference>
<dbReference type="RefSeq" id="WP_005683249.1">
    <property type="nucleotide sequence ID" value="NZ_ADNC01000006.1"/>
</dbReference>
<feature type="signal peptide" evidence="5">
    <location>
        <begin position="1"/>
        <end position="23"/>
    </location>
</feature>
<dbReference type="PANTHER" id="PTHR42732:SF1">
    <property type="entry name" value="BETA-MANNOSIDASE"/>
    <property type="match status" value="1"/>
</dbReference>
<feature type="domain" description="DUF4982" evidence="9">
    <location>
        <begin position="708"/>
        <end position="792"/>
    </location>
</feature>
<dbReference type="PROSITE" id="PS51257">
    <property type="entry name" value="PROKAR_LIPOPROTEIN"/>
    <property type="match status" value="1"/>
</dbReference>
<dbReference type="InterPro" id="IPR032311">
    <property type="entry name" value="DUF4982"/>
</dbReference>
<feature type="region of interest" description="Disordered" evidence="4">
    <location>
        <begin position="31"/>
        <end position="60"/>
    </location>
</feature>
<reference evidence="10 11" key="1">
    <citation type="submission" date="2010-03" db="EMBL/GenBank/DDBJ databases">
        <authorList>
            <person name="Glass J.I."/>
            <person name="Benders G.A."/>
            <person name="Durkin A.S."/>
            <person name="Farmerie W.G."/>
            <person name="Hlavinka K."/>
            <person name="Hostetler J."/>
            <person name="Jackson J."/>
            <person name="May M.A."/>
            <person name="Miller R.H."/>
            <person name="Paralanov V."/>
            <person name="Radune D."/>
            <person name="Szczypinski B."/>
            <person name="Brown D.R."/>
        </authorList>
    </citation>
    <scope>NUCLEOTIDE SEQUENCE [LARGE SCALE GENOMIC DNA]</scope>
    <source>
        <strain evidence="10 11">A21JP2</strain>
    </source>
</reference>
<keyword evidence="11" id="KW-1185">Reference proteome</keyword>
<feature type="compositionally biased region" description="Basic and acidic residues" evidence="4">
    <location>
        <begin position="31"/>
        <end position="45"/>
    </location>
</feature>
<dbReference type="Gene3D" id="2.60.120.260">
    <property type="entry name" value="Galactose-binding domain-like"/>
    <property type="match status" value="1"/>
</dbReference>
<keyword evidence="3" id="KW-0326">Glycosidase</keyword>
<dbReference type="Proteomes" id="UP000004757">
    <property type="component" value="Unassembled WGS sequence"/>
</dbReference>
<comment type="caution">
    <text evidence="10">The sequence shown here is derived from an EMBL/GenBank/DDBJ whole genome shotgun (WGS) entry which is preliminary data.</text>
</comment>
<dbReference type="eggNOG" id="COG3250">
    <property type="taxonomic scope" value="Bacteria"/>
</dbReference>
<dbReference type="Gene3D" id="2.60.40.10">
    <property type="entry name" value="Immunoglobulins"/>
    <property type="match status" value="2"/>
</dbReference>
<dbReference type="Pfam" id="PF02836">
    <property type="entry name" value="Glyco_hydro_2_C"/>
    <property type="match status" value="1"/>
</dbReference>
<comment type="similarity">
    <text evidence="1">Belongs to the glycosyl hydrolase 2 family.</text>
</comment>